<feature type="transmembrane region" description="Helical" evidence="1">
    <location>
        <begin position="54"/>
        <end position="74"/>
    </location>
</feature>
<keyword evidence="1" id="KW-1133">Transmembrane helix</keyword>
<proteinExistence type="predicted"/>
<dbReference type="OrthoDB" id="10385534at2759"/>
<dbReference type="WBParaSite" id="HDID_0000946001-mRNA-1">
    <property type="protein sequence ID" value="HDID_0000946001-mRNA-1"/>
    <property type="gene ID" value="HDID_0000946001"/>
</dbReference>
<evidence type="ECO:0000313" key="3">
    <source>
        <dbReference type="Proteomes" id="UP000274504"/>
    </source>
</evidence>
<protein>
    <submittedName>
        <fullName evidence="2 4">Uncharacterized protein</fullName>
    </submittedName>
</protein>
<dbReference type="EMBL" id="UYSG01011296">
    <property type="protein sequence ID" value="VDL61794.1"/>
    <property type="molecule type" value="Genomic_DNA"/>
</dbReference>
<reference evidence="2 3" key="2">
    <citation type="submission" date="2018-11" db="EMBL/GenBank/DDBJ databases">
        <authorList>
            <consortium name="Pathogen Informatics"/>
        </authorList>
    </citation>
    <scope>NUCLEOTIDE SEQUENCE [LARGE SCALE GENOMIC DNA]</scope>
</reference>
<reference evidence="4" key="1">
    <citation type="submission" date="2017-02" db="UniProtKB">
        <authorList>
            <consortium name="WormBaseParasite"/>
        </authorList>
    </citation>
    <scope>IDENTIFICATION</scope>
</reference>
<evidence type="ECO:0000256" key="1">
    <source>
        <dbReference type="SAM" id="Phobius"/>
    </source>
</evidence>
<accession>A0A0R3SV79</accession>
<dbReference type="AlphaFoldDB" id="A0A0R3SV79"/>
<dbReference type="Proteomes" id="UP000274504">
    <property type="component" value="Unassembled WGS sequence"/>
</dbReference>
<organism evidence="4">
    <name type="scientific">Hymenolepis diminuta</name>
    <name type="common">Rat tapeworm</name>
    <dbReference type="NCBI Taxonomy" id="6216"/>
    <lineage>
        <taxon>Eukaryota</taxon>
        <taxon>Metazoa</taxon>
        <taxon>Spiralia</taxon>
        <taxon>Lophotrochozoa</taxon>
        <taxon>Platyhelminthes</taxon>
        <taxon>Cestoda</taxon>
        <taxon>Eucestoda</taxon>
        <taxon>Cyclophyllidea</taxon>
        <taxon>Hymenolepididae</taxon>
        <taxon>Hymenolepis</taxon>
    </lineage>
</organism>
<evidence type="ECO:0000313" key="4">
    <source>
        <dbReference type="WBParaSite" id="HDID_0000946001-mRNA-1"/>
    </source>
</evidence>
<keyword evidence="1" id="KW-0812">Transmembrane</keyword>
<name>A0A0R3SV79_HYMDI</name>
<gene>
    <name evidence="2" type="ORF">HDID_LOCUS9458</name>
</gene>
<sequence length="75" mass="8941">MGRKNNSNQLPIDHFRRAIELALESYHGVIWRNGDLIFYNCWNEMLQKSSDQRFNDLGLMNECFLLIYLTLFLVT</sequence>
<evidence type="ECO:0000313" key="2">
    <source>
        <dbReference type="EMBL" id="VDL61794.1"/>
    </source>
</evidence>
<keyword evidence="1" id="KW-0472">Membrane</keyword>